<feature type="compositionally biased region" description="Polar residues" evidence="1">
    <location>
        <begin position="138"/>
        <end position="147"/>
    </location>
</feature>
<dbReference type="RefSeq" id="WP_241060275.1">
    <property type="nucleotide sequence ID" value="NZ_JAKWJU010000002.1"/>
</dbReference>
<sequence length="512" mass="56422">MPSSIRGKPGSKPQRERLRRELQADGCGTRQIVDEMVRRWHFRPRLAWRFAHGLTQDEAAERCNALIGSEGAPLTGKRISEYELWPMGGSRPSPRILALLGRVYAVRPLELTDHLDRKHLAAADIDLLRERGDLDQSEIQGMSSVPSRSDWAGGGSRVATARRTNAAAGNHSGNVEEAVIMSAAQESSDHAGQAETTNVGTATLETLRDDVTRLSRGLVHLDPLPLFQEMVSTRDRIYRILEGHQRPDQTRDLYFLVSVVCCLLADASQMFGHRAAALQQTRSAWAYAEIIGHDSIRAWCRSAQSFYAYRDKRPETAARLAASGQRFAGQNEASKQRLYSMEANALAAVGDKEGALRVFRLADEARERISRPDDFFDEMGGVFTADAAKHLHNTASGMISLGLATEAADAARGAIDLYEQSPESQRDISLEAGARITLATSHLLRSDIDGAKAELRPVFDIPPSLRSEPVQARLREFAQSLRTPALHSASQAVDLREQIDEFHVPSLPGATY</sequence>
<reference evidence="2" key="1">
    <citation type="submission" date="2022-03" db="EMBL/GenBank/DDBJ databases">
        <authorList>
            <person name="Santos J.D.N."/>
            <person name="Kallscheuer N."/>
            <person name="Jogler C."/>
            <person name="Lage O.M."/>
        </authorList>
    </citation>
    <scope>NUCLEOTIDE SEQUENCE</scope>
    <source>
        <strain evidence="2">M600PL45_2</strain>
    </source>
</reference>
<organism evidence="2 3">
    <name type="scientific">Streptomyces marispadix</name>
    <dbReference type="NCBI Taxonomy" id="2922868"/>
    <lineage>
        <taxon>Bacteria</taxon>
        <taxon>Bacillati</taxon>
        <taxon>Actinomycetota</taxon>
        <taxon>Actinomycetes</taxon>
        <taxon>Kitasatosporales</taxon>
        <taxon>Streptomycetaceae</taxon>
        <taxon>Streptomyces</taxon>
    </lineage>
</organism>
<evidence type="ECO:0000256" key="1">
    <source>
        <dbReference type="SAM" id="MobiDB-lite"/>
    </source>
</evidence>
<keyword evidence="3" id="KW-1185">Reference proteome</keyword>
<evidence type="ECO:0008006" key="4">
    <source>
        <dbReference type="Google" id="ProtNLM"/>
    </source>
</evidence>
<protein>
    <recommendedName>
        <fullName evidence="4">XRE family transcriptional regulator</fullName>
    </recommendedName>
</protein>
<evidence type="ECO:0000313" key="2">
    <source>
        <dbReference type="EMBL" id="MCH6161680.1"/>
    </source>
</evidence>
<comment type="caution">
    <text evidence="2">The sequence shown here is derived from an EMBL/GenBank/DDBJ whole genome shotgun (WGS) entry which is preliminary data.</text>
</comment>
<dbReference type="InterPro" id="IPR011990">
    <property type="entry name" value="TPR-like_helical_dom_sf"/>
</dbReference>
<dbReference type="SUPFAM" id="SSF48452">
    <property type="entry name" value="TPR-like"/>
    <property type="match status" value="1"/>
</dbReference>
<evidence type="ECO:0000313" key="3">
    <source>
        <dbReference type="Proteomes" id="UP001166784"/>
    </source>
</evidence>
<feature type="region of interest" description="Disordered" evidence="1">
    <location>
        <begin position="138"/>
        <end position="158"/>
    </location>
</feature>
<reference evidence="2" key="2">
    <citation type="journal article" date="2023" name="Int. J. Syst. Evol. Microbiol.">
        <title>Streptomyces marispadix sp. nov., isolated from marine beach sediment of the Northern Coast of Portugal.</title>
        <authorList>
            <person name="dos Santos J.D.N."/>
            <person name="Vitorino I.R."/>
            <person name="Kallscheuer N."/>
            <person name="Srivastava A."/>
            <person name="Krautwurst S."/>
            <person name="Marz M."/>
            <person name="Jogler C."/>
            <person name="Lobo Da Cunha A."/>
            <person name="Catita J."/>
            <person name="Goncalves H."/>
            <person name="Gonzalez I."/>
            <person name="Reyes F."/>
            <person name="Lage O.M."/>
        </authorList>
    </citation>
    <scope>NUCLEOTIDE SEQUENCE</scope>
    <source>
        <strain evidence="2">M600PL45_2</strain>
    </source>
</reference>
<dbReference type="Proteomes" id="UP001166784">
    <property type="component" value="Unassembled WGS sequence"/>
</dbReference>
<gene>
    <name evidence="2" type="ORF">MMA15_15155</name>
</gene>
<dbReference type="EMBL" id="JAKWJU010000002">
    <property type="protein sequence ID" value="MCH6161680.1"/>
    <property type="molecule type" value="Genomic_DNA"/>
</dbReference>
<proteinExistence type="predicted"/>
<accession>A0ABS9SZH8</accession>
<name>A0ABS9SZH8_9ACTN</name>